<feature type="transmembrane region" description="Helical" evidence="6">
    <location>
        <begin position="24"/>
        <end position="49"/>
    </location>
</feature>
<protein>
    <recommendedName>
        <fullName evidence="9">Rhomboid-like protein 19</fullName>
    </recommendedName>
</protein>
<organism evidence="7 8">
    <name type="scientific">Ceratodon purpureus</name>
    <name type="common">Fire moss</name>
    <name type="synonym">Dicranum purpureum</name>
    <dbReference type="NCBI Taxonomy" id="3225"/>
    <lineage>
        <taxon>Eukaryota</taxon>
        <taxon>Viridiplantae</taxon>
        <taxon>Streptophyta</taxon>
        <taxon>Embryophyta</taxon>
        <taxon>Bryophyta</taxon>
        <taxon>Bryophytina</taxon>
        <taxon>Bryopsida</taxon>
        <taxon>Dicranidae</taxon>
        <taxon>Pseudoditrichales</taxon>
        <taxon>Ditrichaceae</taxon>
        <taxon>Ceratodon</taxon>
    </lineage>
</organism>
<feature type="transmembrane region" description="Helical" evidence="6">
    <location>
        <begin position="187"/>
        <end position="205"/>
    </location>
</feature>
<accession>A0A8T0HRA5</accession>
<feature type="transmembrane region" description="Helical" evidence="6">
    <location>
        <begin position="69"/>
        <end position="87"/>
    </location>
</feature>
<dbReference type="GO" id="GO:0016020">
    <property type="term" value="C:membrane"/>
    <property type="evidence" value="ECO:0007669"/>
    <property type="project" value="UniProtKB-SubCell"/>
</dbReference>
<keyword evidence="3 6" id="KW-1133">Transmembrane helix</keyword>
<feature type="transmembrane region" description="Helical" evidence="6">
    <location>
        <begin position="99"/>
        <end position="121"/>
    </location>
</feature>
<keyword evidence="2 6" id="KW-0812">Transmembrane</keyword>
<dbReference type="InterPro" id="IPR013861">
    <property type="entry name" value="TMEM115/Pdh1/Rbl19"/>
</dbReference>
<comment type="caution">
    <text evidence="7">The sequence shown here is derived from an EMBL/GenBank/DDBJ whole genome shotgun (WGS) entry which is preliminary data.</text>
</comment>
<sequence length="316" mass="34604">MSAPVVIPGTGGLFSGFTRLSKGLAAVLVTGYVANAFFPNAISGTFSLIPGKFIPYVWNIITPGFLETSIFGLAVSIASLLVVGRHLEPFWGSREFFKFIVFVNVFACTNTFVLAIFLYFITRQGDYLYSPVSGFHGVLAGFLVVVKQINPEQEIPSLFKLRAKWSSSLFVAFAIISSLFSTKPIQYVPFIVYGAYGAWIYLRYFQRKLETGLKGDSSAEFAFATFFPAPMQPFIIPVSAICEKIFCRQRSLISEEAPGVELGKPLPGSDAVEASRRRERGARALEERLGSTAKPVTENQGPSKRDLGAIGSDDLV</sequence>
<dbReference type="Gene3D" id="1.20.1540.10">
    <property type="entry name" value="Rhomboid-like"/>
    <property type="match status" value="1"/>
</dbReference>
<dbReference type="FunFam" id="1.20.1540.10:FF:000004">
    <property type="entry name" value="Transmembrane protein 115"/>
    <property type="match status" value="1"/>
</dbReference>
<dbReference type="GO" id="GO:0005794">
    <property type="term" value="C:Golgi apparatus"/>
    <property type="evidence" value="ECO:0007669"/>
    <property type="project" value="TreeGrafter"/>
</dbReference>
<evidence type="ECO:0000256" key="6">
    <source>
        <dbReference type="SAM" id="Phobius"/>
    </source>
</evidence>
<evidence type="ECO:0000313" key="7">
    <source>
        <dbReference type="EMBL" id="KAG0573327.1"/>
    </source>
</evidence>
<evidence type="ECO:0000256" key="3">
    <source>
        <dbReference type="ARBA" id="ARBA00022989"/>
    </source>
</evidence>
<evidence type="ECO:0000256" key="1">
    <source>
        <dbReference type="ARBA" id="ARBA00004141"/>
    </source>
</evidence>
<dbReference type="GO" id="GO:0006890">
    <property type="term" value="P:retrograde vesicle-mediated transport, Golgi to endoplasmic reticulum"/>
    <property type="evidence" value="ECO:0007669"/>
    <property type="project" value="InterPro"/>
</dbReference>
<dbReference type="SMART" id="SM01160">
    <property type="entry name" value="DUF1751"/>
    <property type="match status" value="1"/>
</dbReference>
<keyword evidence="8" id="KW-1185">Reference proteome</keyword>
<dbReference type="PANTHER" id="PTHR13377">
    <property type="entry name" value="PLACENTAL PROTEIN 6"/>
    <property type="match status" value="1"/>
</dbReference>
<evidence type="ECO:0000256" key="2">
    <source>
        <dbReference type="ARBA" id="ARBA00022692"/>
    </source>
</evidence>
<evidence type="ECO:0000256" key="4">
    <source>
        <dbReference type="ARBA" id="ARBA00023136"/>
    </source>
</evidence>
<dbReference type="PANTHER" id="PTHR13377:SF3">
    <property type="entry name" value="TRANSMEMBRANE PROTEIN 115"/>
    <property type="match status" value="1"/>
</dbReference>
<feature type="compositionally biased region" description="Basic and acidic residues" evidence="5">
    <location>
        <begin position="273"/>
        <end position="289"/>
    </location>
</feature>
<dbReference type="SUPFAM" id="SSF144091">
    <property type="entry name" value="Rhomboid-like"/>
    <property type="match status" value="1"/>
</dbReference>
<keyword evidence="4 6" id="KW-0472">Membrane</keyword>
<dbReference type="InterPro" id="IPR035952">
    <property type="entry name" value="Rhomboid-like_sf"/>
</dbReference>
<dbReference type="Pfam" id="PF08551">
    <property type="entry name" value="DUF1751"/>
    <property type="match status" value="1"/>
</dbReference>
<dbReference type="Proteomes" id="UP000822688">
    <property type="component" value="Chromosome V"/>
</dbReference>
<dbReference type="AlphaFoldDB" id="A0A8T0HRA5"/>
<name>A0A8T0HRA5_CERPU</name>
<evidence type="ECO:0000313" key="8">
    <source>
        <dbReference type="Proteomes" id="UP000822688"/>
    </source>
</evidence>
<feature type="transmembrane region" description="Helical" evidence="6">
    <location>
        <begin position="127"/>
        <end position="145"/>
    </location>
</feature>
<evidence type="ECO:0008006" key="9">
    <source>
        <dbReference type="Google" id="ProtNLM"/>
    </source>
</evidence>
<evidence type="ECO:0000256" key="5">
    <source>
        <dbReference type="SAM" id="MobiDB-lite"/>
    </source>
</evidence>
<comment type="subcellular location">
    <subcellularLocation>
        <location evidence="1">Membrane</location>
        <topology evidence="1">Multi-pass membrane protein</topology>
    </subcellularLocation>
</comment>
<dbReference type="EMBL" id="CM026426">
    <property type="protein sequence ID" value="KAG0573327.1"/>
    <property type="molecule type" value="Genomic_DNA"/>
</dbReference>
<reference evidence="7" key="1">
    <citation type="submission" date="2020-06" db="EMBL/GenBank/DDBJ databases">
        <title>WGS assembly of Ceratodon purpureus strain R40.</title>
        <authorList>
            <person name="Carey S.B."/>
            <person name="Jenkins J."/>
            <person name="Shu S."/>
            <person name="Lovell J.T."/>
            <person name="Sreedasyam A."/>
            <person name="Maumus F."/>
            <person name="Tiley G.P."/>
            <person name="Fernandez-Pozo N."/>
            <person name="Barry K."/>
            <person name="Chen C."/>
            <person name="Wang M."/>
            <person name="Lipzen A."/>
            <person name="Daum C."/>
            <person name="Saski C.A."/>
            <person name="Payton A.C."/>
            <person name="Mcbreen J.C."/>
            <person name="Conrad R.E."/>
            <person name="Kollar L.M."/>
            <person name="Olsson S."/>
            <person name="Huttunen S."/>
            <person name="Landis J.B."/>
            <person name="Wickett N.J."/>
            <person name="Johnson M.G."/>
            <person name="Rensing S.A."/>
            <person name="Grimwood J."/>
            <person name="Schmutz J."/>
            <person name="Mcdaniel S.F."/>
        </authorList>
    </citation>
    <scope>NUCLEOTIDE SEQUENCE</scope>
    <source>
        <strain evidence="7">R40</strain>
    </source>
</reference>
<gene>
    <name evidence="7" type="ORF">KC19_VG168700</name>
</gene>
<feature type="region of interest" description="Disordered" evidence="5">
    <location>
        <begin position="264"/>
        <end position="316"/>
    </location>
</feature>
<feature type="transmembrane region" description="Helical" evidence="6">
    <location>
        <begin position="165"/>
        <end position="181"/>
    </location>
</feature>
<proteinExistence type="predicted"/>